<evidence type="ECO:0000313" key="3">
    <source>
        <dbReference type="Proteomes" id="UP000765509"/>
    </source>
</evidence>
<feature type="compositionally biased region" description="Basic and acidic residues" evidence="1">
    <location>
        <begin position="191"/>
        <end position="204"/>
    </location>
</feature>
<name>A0A9Q3BMS8_9BASI</name>
<sequence>MVHNRKGSNYSVQPDGCGQGTGKTKSRSCKYSSRKTHLEDDRVAPHSPRSSPTNSDVSSESELIHDNISRAEPFLSGRNKNLSMTIQEFAQSSKRGGVGSMPKPLEGGHELLLTHHEISGSGEDHRAPRRLKPIVLKRQFQKDKGLVEKSNSFIHRPEEGVGNDPSFGERRPSGVYQLQKSSRSVQGQAKKTSEETERSQEPSWKRQMQNQLAQTLPTRKQDPQIGTFSSAQCFQYGQNSYGI</sequence>
<feature type="compositionally biased region" description="Polar residues" evidence="1">
    <location>
        <begin position="176"/>
        <end position="190"/>
    </location>
</feature>
<organism evidence="2 3">
    <name type="scientific">Austropuccinia psidii MF-1</name>
    <dbReference type="NCBI Taxonomy" id="1389203"/>
    <lineage>
        <taxon>Eukaryota</taxon>
        <taxon>Fungi</taxon>
        <taxon>Dikarya</taxon>
        <taxon>Basidiomycota</taxon>
        <taxon>Pucciniomycotina</taxon>
        <taxon>Pucciniomycetes</taxon>
        <taxon>Pucciniales</taxon>
        <taxon>Sphaerophragmiaceae</taxon>
        <taxon>Austropuccinia</taxon>
    </lineage>
</organism>
<protein>
    <submittedName>
        <fullName evidence="2">Uncharacterized protein</fullName>
    </submittedName>
</protein>
<reference evidence="2" key="1">
    <citation type="submission" date="2021-03" db="EMBL/GenBank/DDBJ databases">
        <title>Draft genome sequence of rust myrtle Austropuccinia psidii MF-1, a brazilian biotype.</title>
        <authorList>
            <person name="Quecine M.C."/>
            <person name="Pachon D.M.R."/>
            <person name="Bonatelli M.L."/>
            <person name="Correr F.H."/>
            <person name="Franceschini L.M."/>
            <person name="Leite T.F."/>
            <person name="Margarido G.R.A."/>
            <person name="Almeida C.A."/>
            <person name="Ferrarezi J.A."/>
            <person name="Labate C.A."/>
        </authorList>
    </citation>
    <scope>NUCLEOTIDE SEQUENCE</scope>
    <source>
        <strain evidence="2">MF-1</strain>
    </source>
</reference>
<feature type="compositionally biased region" description="Polar residues" evidence="1">
    <location>
        <begin position="206"/>
        <end position="224"/>
    </location>
</feature>
<feature type="compositionally biased region" description="Polar residues" evidence="1">
    <location>
        <begin position="48"/>
        <end position="61"/>
    </location>
</feature>
<dbReference type="AlphaFoldDB" id="A0A9Q3BMS8"/>
<accession>A0A9Q3BMS8</accession>
<keyword evidence="3" id="KW-1185">Reference proteome</keyword>
<gene>
    <name evidence="2" type="ORF">O181_007733</name>
</gene>
<proteinExistence type="predicted"/>
<dbReference type="EMBL" id="AVOT02001746">
    <property type="protein sequence ID" value="MBW0468018.1"/>
    <property type="molecule type" value="Genomic_DNA"/>
</dbReference>
<evidence type="ECO:0000313" key="2">
    <source>
        <dbReference type="EMBL" id="MBW0468018.1"/>
    </source>
</evidence>
<feature type="region of interest" description="Disordered" evidence="1">
    <location>
        <begin position="1"/>
        <end position="79"/>
    </location>
</feature>
<evidence type="ECO:0000256" key="1">
    <source>
        <dbReference type="SAM" id="MobiDB-lite"/>
    </source>
</evidence>
<comment type="caution">
    <text evidence="2">The sequence shown here is derived from an EMBL/GenBank/DDBJ whole genome shotgun (WGS) entry which is preliminary data.</text>
</comment>
<dbReference type="Proteomes" id="UP000765509">
    <property type="component" value="Unassembled WGS sequence"/>
</dbReference>
<feature type="compositionally biased region" description="Basic residues" evidence="1">
    <location>
        <begin position="24"/>
        <end position="35"/>
    </location>
</feature>
<feature type="region of interest" description="Disordered" evidence="1">
    <location>
        <begin position="141"/>
        <end position="224"/>
    </location>
</feature>